<evidence type="ECO:0000313" key="2">
    <source>
        <dbReference type="EMBL" id="CAB4026734.1"/>
    </source>
</evidence>
<dbReference type="AlphaFoldDB" id="A0A7D9JC18"/>
<keyword evidence="3" id="KW-1185">Reference proteome</keyword>
<dbReference type="EMBL" id="CACRXK020014373">
    <property type="protein sequence ID" value="CAB4026734.1"/>
    <property type="molecule type" value="Genomic_DNA"/>
</dbReference>
<organism evidence="2 3">
    <name type="scientific">Paramuricea clavata</name>
    <name type="common">Red gorgonian</name>
    <name type="synonym">Violescent sea-whip</name>
    <dbReference type="NCBI Taxonomy" id="317549"/>
    <lineage>
        <taxon>Eukaryota</taxon>
        <taxon>Metazoa</taxon>
        <taxon>Cnidaria</taxon>
        <taxon>Anthozoa</taxon>
        <taxon>Octocorallia</taxon>
        <taxon>Malacalcyonacea</taxon>
        <taxon>Plexauridae</taxon>
        <taxon>Paramuricea</taxon>
    </lineage>
</organism>
<sequence>VLPSKVDLDVFRTIKTTVIDPVAYPYISRWQRMVRSFTKNTRQAWPSPGSPRYYKARRDMPKTWS</sequence>
<feature type="non-terminal residue" evidence="2">
    <location>
        <position position="65"/>
    </location>
</feature>
<dbReference type="Proteomes" id="UP001152795">
    <property type="component" value="Unassembled WGS sequence"/>
</dbReference>
<feature type="non-terminal residue" evidence="2">
    <location>
        <position position="1"/>
    </location>
</feature>
<name>A0A7D9JC18_PARCT</name>
<reference evidence="2" key="1">
    <citation type="submission" date="2020-04" db="EMBL/GenBank/DDBJ databases">
        <authorList>
            <person name="Alioto T."/>
            <person name="Alioto T."/>
            <person name="Gomez Garrido J."/>
        </authorList>
    </citation>
    <scope>NUCLEOTIDE SEQUENCE</scope>
    <source>
        <strain evidence="2">A484AB</strain>
    </source>
</reference>
<evidence type="ECO:0000313" key="3">
    <source>
        <dbReference type="Proteomes" id="UP001152795"/>
    </source>
</evidence>
<accession>A0A7D9JC18</accession>
<comment type="caution">
    <text evidence="2">The sequence shown here is derived from an EMBL/GenBank/DDBJ whole genome shotgun (WGS) entry which is preliminary data.</text>
</comment>
<feature type="region of interest" description="Disordered" evidence="1">
    <location>
        <begin position="41"/>
        <end position="65"/>
    </location>
</feature>
<proteinExistence type="predicted"/>
<feature type="compositionally biased region" description="Basic and acidic residues" evidence="1">
    <location>
        <begin position="56"/>
        <end position="65"/>
    </location>
</feature>
<protein>
    <submittedName>
        <fullName evidence="2">Uncharacterized protein</fullName>
    </submittedName>
</protein>
<evidence type="ECO:0000256" key="1">
    <source>
        <dbReference type="SAM" id="MobiDB-lite"/>
    </source>
</evidence>
<dbReference type="OrthoDB" id="7446186at2759"/>
<gene>
    <name evidence="2" type="ORF">PACLA_8A086158</name>
</gene>